<feature type="transmembrane region" description="Helical" evidence="6">
    <location>
        <begin position="266"/>
        <end position="285"/>
    </location>
</feature>
<dbReference type="InterPro" id="IPR037185">
    <property type="entry name" value="EmrE-like"/>
</dbReference>
<organism evidence="8 9">
    <name type="scientific">Ruminococcus albus</name>
    <dbReference type="NCBI Taxonomy" id="1264"/>
    <lineage>
        <taxon>Bacteria</taxon>
        <taxon>Bacillati</taxon>
        <taxon>Bacillota</taxon>
        <taxon>Clostridia</taxon>
        <taxon>Eubacteriales</taxon>
        <taxon>Oscillospiraceae</taxon>
        <taxon>Ruminococcus</taxon>
    </lineage>
</organism>
<feature type="transmembrane region" description="Helical" evidence="6">
    <location>
        <begin position="207"/>
        <end position="228"/>
    </location>
</feature>
<sequence>MVKSKYKAVFYIVLSAFFFALMGLFVKKSGDLPTMQKVFFRNFFALFIALGSLKKSGTKFEIGDKKNHAVLFVRAFGGTIGMVGNFYALGKMHLSDALMLNKMSPFFVIVFSFIFLKEKLTAFQALTVAGAFFGSLFIIKPTFSNVELFPAICGFLGGMGAGLAYTCVRYLGQHGVKGPVIVAYFSAFSSLFALPFLIIQFKPMTLAQFLCLLAAGISAAGGQFSITAAYSHAPAKEISVYDYSQVIFSTILGILFLNQFPDKWSFVGYAIIITMAVLVFFYNNFWHEKHENNYINKPDSIFKKLYYVLKGKSK</sequence>
<evidence type="ECO:0000313" key="8">
    <source>
        <dbReference type="EMBL" id="SFB96308.1"/>
    </source>
</evidence>
<feature type="transmembrane region" description="Helical" evidence="6">
    <location>
        <begin position="123"/>
        <end position="143"/>
    </location>
</feature>
<evidence type="ECO:0000256" key="5">
    <source>
        <dbReference type="ARBA" id="ARBA00023136"/>
    </source>
</evidence>
<dbReference type="eggNOG" id="COG0697">
    <property type="taxonomic scope" value="Bacteria"/>
</dbReference>
<evidence type="ECO:0000256" key="6">
    <source>
        <dbReference type="SAM" id="Phobius"/>
    </source>
</evidence>
<feature type="transmembrane region" description="Helical" evidence="6">
    <location>
        <begin position="69"/>
        <end position="87"/>
    </location>
</feature>
<dbReference type="RefSeq" id="WP_242940771.1">
    <property type="nucleotide sequence ID" value="NZ_FOKQ01000005.1"/>
</dbReference>
<evidence type="ECO:0000259" key="7">
    <source>
        <dbReference type="Pfam" id="PF00892"/>
    </source>
</evidence>
<accession>A0A1I1FF33</accession>
<feature type="transmembrane region" description="Helical" evidence="6">
    <location>
        <begin position="149"/>
        <end position="168"/>
    </location>
</feature>
<keyword evidence="5 6" id="KW-0472">Membrane</keyword>
<keyword evidence="4 6" id="KW-1133">Transmembrane helix</keyword>
<feature type="domain" description="EamA" evidence="7">
    <location>
        <begin position="151"/>
        <end position="280"/>
    </location>
</feature>
<proteinExistence type="inferred from homology"/>
<feature type="transmembrane region" description="Helical" evidence="6">
    <location>
        <begin position="180"/>
        <end position="201"/>
    </location>
</feature>
<feature type="transmembrane region" description="Helical" evidence="6">
    <location>
        <begin position="9"/>
        <end position="26"/>
    </location>
</feature>
<reference evidence="8 9" key="1">
    <citation type="submission" date="2016-10" db="EMBL/GenBank/DDBJ databases">
        <authorList>
            <person name="de Groot N.N."/>
        </authorList>
    </citation>
    <scope>NUCLEOTIDE SEQUENCE [LARGE SCALE GENOMIC DNA]</scope>
    <source>
        <strain evidence="8 9">AR67</strain>
    </source>
</reference>
<comment type="similarity">
    <text evidence="2">Belongs to the EamA transporter family.</text>
</comment>
<dbReference type="SUPFAM" id="SSF103481">
    <property type="entry name" value="Multidrug resistance efflux transporter EmrE"/>
    <property type="match status" value="2"/>
</dbReference>
<evidence type="ECO:0000256" key="4">
    <source>
        <dbReference type="ARBA" id="ARBA00022989"/>
    </source>
</evidence>
<dbReference type="InterPro" id="IPR000620">
    <property type="entry name" value="EamA_dom"/>
</dbReference>
<gene>
    <name evidence="8" type="ORF">SAMN02910406_00918</name>
</gene>
<dbReference type="Proteomes" id="UP000182192">
    <property type="component" value="Unassembled WGS sequence"/>
</dbReference>
<feature type="domain" description="EamA" evidence="7">
    <location>
        <begin position="7"/>
        <end position="139"/>
    </location>
</feature>
<feature type="transmembrane region" description="Helical" evidence="6">
    <location>
        <begin position="99"/>
        <end position="116"/>
    </location>
</feature>
<evidence type="ECO:0000256" key="1">
    <source>
        <dbReference type="ARBA" id="ARBA00004141"/>
    </source>
</evidence>
<dbReference type="Pfam" id="PF00892">
    <property type="entry name" value="EamA"/>
    <property type="match status" value="2"/>
</dbReference>
<evidence type="ECO:0000256" key="3">
    <source>
        <dbReference type="ARBA" id="ARBA00022692"/>
    </source>
</evidence>
<dbReference type="GO" id="GO:0016020">
    <property type="term" value="C:membrane"/>
    <property type="evidence" value="ECO:0007669"/>
    <property type="project" value="UniProtKB-SubCell"/>
</dbReference>
<protein>
    <submittedName>
        <fullName evidence="8">Permease of the drug/metabolite transporter (DMT) superfamily</fullName>
    </submittedName>
</protein>
<dbReference type="PANTHER" id="PTHR22911">
    <property type="entry name" value="ACYL-MALONYL CONDENSING ENZYME-RELATED"/>
    <property type="match status" value="1"/>
</dbReference>
<feature type="transmembrane region" description="Helical" evidence="6">
    <location>
        <begin position="240"/>
        <end position="260"/>
    </location>
</feature>
<dbReference type="AlphaFoldDB" id="A0A1I1FF33"/>
<dbReference type="EMBL" id="FOKQ01000005">
    <property type="protein sequence ID" value="SFB96308.1"/>
    <property type="molecule type" value="Genomic_DNA"/>
</dbReference>
<dbReference type="PANTHER" id="PTHR22911:SF6">
    <property type="entry name" value="SOLUTE CARRIER FAMILY 35 MEMBER G1"/>
    <property type="match status" value="1"/>
</dbReference>
<name>A0A1I1FF33_RUMAL</name>
<keyword evidence="3 6" id="KW-0812">Transmembrane</keyword>
<comment type="subcellular location">
    <subcellularLocation>
        <location evidence="1">Membrane</location>
        <topology evidence="1">Multi-pass membrane protein</topology>
    </subcellularLocation>
</comment>
<evidence type="ECO:0000313" key="9">
    <source>
        <dbReference type="Proteomes" id="UP000182192"/>
    </source>
</evidence>
<evidence type="ECO:0000256" key="2">
    <source>
        <dbReference type="ARBA" id="ARBA00007362"/>
    </source>
</evidence>